<keyword evidence="1" id="KW-0539">Nucleus</keyword>
<feature type="compositionally biased region" description="Basic and acidic residues" evidence="2">
    <location>
        <begin position="138"/>
        <end position="147"/>
    </location>
</feature>
<dbReference type="Gene3D" id="1.10.10.60">
    <property type="entry name" value="Homeodomain-like"/>
    <property type="match status" value="2"/>
</dbReference>
<feature type="region of interest" description="Disordered" evidence="2">
    <location>
        <begin position="858"/>
        <end position="883"/>
    </location>
</feature>
<evidence type="ECO:0000259" key="4">
    <source>
        <dbReference type="PROSITE" id="PS51294"/>
    </source>
</evidence>
<dbReference type="InterPro" id="IPR017930">
    <property type="entry name" value="Myb_dom"/>
</dbReference>
<feature type="compositionally biased region" description="Low complexity" evidence="2">
    <location>
        <begin position="89"/>
        <end position="102"/>
    </location>
</feature>
<feature type="domain" description="HTH myb-type" evidence="4">
    <location>
        <begin position="153"/>
        <end position="212"/>
    </location>
</feature>
<dbReference type="PANTHER" id="PTHR46734:SF1">
    <property type="entry name" value="TELOMERIC REPEAT-BINDING FACTOR 1"/>
    <property type="match status" value="1"/>
</dbReference>
<keyword evidence="6" id="KW-1185">Reference proteome</keyword>
<dbReference type="PROSITE" id="PS51294">
    <property type="entry name" value="HTH_MYB"/>
    <property type="match status" value="1"/>
</dbReference>
<dbReference type="InterPro" id="IPR052450">
    <property type="entry name" value="TRBD-Containing_Protein"/>
</dbReference>
<feature type="domain" description="Myb-like" evidence="3">
    <location>
        <begin position="153"/>
        <end position="208"/>
    </location>
</feature>
<feature type="compositionally biased region" description="Basic and acidic residues" evidence="2">
    <location>
        <begin position="377"/>
        <end position="410"/>
    </location>
</feature>
<sequence length="1211" mass="124508">MAAAPVAPAPAAKFSFKAPLPPSASASSSTSTSFNNNNPNITSGASAASQAPETAPAAGKQRRVSLALPSSPRVVPAWHFRDDTSVPYADPDPADSASASAAGRKGKVRRIALEPDDDADAGEFEGGERDASPSAGVDKTEKGEKQEATGTPTGKKPRRKWTPAETQMLVDGCNIHGVGNWKAILSDPTLEFQGRSPVDLKDRFRTYFPEAYRTHYPNARTHLPPSLAAAAAASSSSPPLGTPSSASPSAQGHPPSASASASASTSSTSIFASPSSSALPPPASSKPNRSTHPDGTPLFPLPSPAHPKRRPFSAAEDSALLAGFRKHGAAWAAIAKDAPVFGLTGRRSMDLRDRFRNAWPGEYEAAGYKARPRGRKKEKEKERQEKEKERDRAEDREAAGKGKGKDKMKEEEGEVDGEEEPRGRARVGRAQTDQGPGAGARIEQAQVEPGAGANPAGGPVRRRRRAHTSQGFKSVSMPGSDDEGGGGAGGGAASDFGFGGGAQGSDFGMNFGRGAGGEFGFRFVPGPATAKGEETALVGGMRHLEMDVQDEAMPDAQDGNANAHNGTAQTPATATAAAPPMAPPPPPASSTFQSQFLQHRRAEELALGMHSGGGGTIGRSAWGTQDWLSANPRLDPGAALDNANLDQFSVPLRTASLGFSPYAHSPPLSSSASFSTPGGDGGLFERAHGVMERYDLEPASSAHLHHHHHHHVVGGGGGGGGAYGFGSPALSFHSASLSLDTHPGYYSHDEHYSAHSLSEAGTRDDDGDPFDEDSSAFSINADSEPGGAASWAGANGGGGGFRGFTHHSNTAGDLIFGARTHQPIWSGVDAWGARGLGFGVGMGGRGMGLAGIAEVHGGKRGEEGEAEAEGEAAAGGEDGEDKSLGLFSLDDLVDLSQHEPPEADVEMDADDAGAGGGGTMEPPQTPLLHASPAPARIVHVHHHHHHHHYAPAARSLSVPPGEAPEDGLGIGNIGLPLGLMSAPATPALGAAATLSPPSSFALDPTLLGLGAPRNMHAANTLHATLMGPTATAAHGHGEAMYDLPFLDLHYYNGGAGVQQMQVEGWRGGEALDLARTVGGQQSFAPSAFVLPQPQSRPSQVSQVPMAPPVQAQTAGAPPPGVWKALGVPTSLRQHVPARPLMRRASAGVPGVGMRIPGAASSGSGHARSVSHQRGQSAVVRPQDLVLSPEGSATGAGPKGKRKRASWDGGGW</sequence>
<feature type="domain" description="Myb-like" evidence="3">
    <location>
        <begin position="304"/>
        <end position="359"/>
    </location>
</feature>
<feature type="compositionally biased region" description="Gly residues" evidence="2">
    <location>
        <begin position="485"/>
        <end position="494"/>
    </location>
</feature>
<dbReference type="Pfam" id="PF00249">
    <property type="entry name" value="Myb_DNA-binding"/>
    <property type="match status" value="1"/>
</dbReference>
<feature type="compositionally biased region" description="Acidic residues" evidence="2">
    <location>
        <begin position="902"/>
        <end position="911"/>
    </location>
</feature>
<evidence type="ECO:0000313" key="5">
    <source>
        <dbReference type="EMBL" id="KAJ7318395.1"/>
    </source>
</evidence>
<feature type="region of interest" description="Disordered" evidence="2">
    <location>
        <begin position="227"/>
        <end position="313"/>
    </location>
</feature>
<protein>
    <submittedName>
        <fullName evidence="5">Uncharacterized protein</fullName>
    </submittedName>
</protein>
<dbReference type="SUPFAM" id="SSF46689">
    <property type="entry name" value="Homeodomain-like"/>
    <property type="match status" value="2"/>
</dbReference>
<evidence type="ECO:0000259" key="3">
    <source>
        <dbReference type="PROSITE" id="PS50090"/>
    </source>
</evidence>
<feature type="compositionally biased region" description="Low complexity" evidence="2">
    <location>
        <begin position="1"/>
        <end position="58"/>
    </location>
</feature>
<dbReference type="PROSITE" id="PS50090">
    <property type="entry name" value="MYB_LIKE"/>
    <property type="match status" value="2"/>
</dbReference>
<dbReference type="EMBL" id="JARIHO010000058">
    <property type="protein sequence ID" value="KAJ7318395.1"/>
    <property type="molecule type" value="Genomic_DNA"/>
</dbReference>
<evidence type="ECO:0000256" key="2">
    <source>
        <dbReference type="SAM" id="MobiDB-lite"/>
    </source>
</evidence>
<feature type="compositionally biased region" description="Low complexity" evidence="2">
    <location>
        <begin position="227"/>
        <end position="278"/>
    </location>
</feature>
<feature type="region of interest" description="Disordered" evidence="2">
    <location>
        <begin position="758"/>
        <end position="794"/>
    </location>
</feature>
<dbReference type="InterPro" id="IPR001005">
    <property type="entry name" value="SANT/Myb"/>
</dbReference>
<proteinExistence type="predicted"/>
<feature type="region of interest" description="Disordered" evidence="2">
    <location>
        <begin position="941"/>
        <end position="963"/>
    </location>
</feature>
<feature type="region of interest" description="Disordered" evidence="2">
    <location>
        <begin position="1155"/>
        <end position="1211"/>
    </location>
</feature>
<dbReference type="InterPro" id="IPR009057">
    <property type="entry name" value="Homeodomain-like_sf"/>
</dbReference>
<feature type="region of interest" description="Disordered" evidence="2">
    <location>
        <begin position="554"/>
        <end position="597"/>
    </location>
</feature>
<feature type="region of interest" description="Disordered" evidence="2">
    <location>
        <begin position="367"/>
        <end position="494"/>
    </location>
</feature>
<feature type="region of interest" description="Disordered" evidence="2">
    <location>
        <begin position="1"/>
        <end position="162"/>
    </location>
</feature>
<gene>
    <name evidence="5" type="ORF">DFH08DRAFT_1036649</name>
</gene>
<reference evidence="5" key="1">
    <citation type="submission" date="2023-03" db="EMBL/GenBank/DDBJ databases">
        <title>Massive genome expansion in bonnet fungi (Mycena s.s.) driven by repeated elements and novel gene families across ecological guilds.</title>
        <authorList>
            <consortium name="Lawrence Berkeley National Laboratory"/>
            <person name="Harder C.B."/>
            <person name="Miyauchi S."/>
            <person name="Viragh M."/>
            <person name="Kuo A."/>
            <person name="Thoen E."/>
            <person name="Andreopoulos B."/>
            <person name="Lu D."/>
            <person name="Skrede I."/>
            <person name="Drula E."/>
            <person name="Henrissat B."/>
            <person name="Morin E."/>
            <person name="Kohler A."/>
            <person name="Barry K."/>
            <person name="LaButti K."/>
            <person name="Morin E."/>
            <person name="Salamov A."/>
            <person name="Lipzen A."/>
            <person name="Mereny Z."/>
            <person name="Hegedus B."/>
            <person name="Baldrian P."/>
            <person name="Stursova M."/>
            <person name="Weitz H."/>
            <person name="Taylor A."/>
            <person name="Grigoriev I.V."/>
            <person name="Nagy L.G."/>
            <person name="Martin F."/>
            <person name="Kauserud H."/>
        </authorList>
    </citation>
    <scope>NUCLEOTIDE SEQUENCE</scope>
    <source>
        <strain evidence="5">CBHHK002</strain>
    </source>
</reference>
<feature type="compositionally biased region" description="Low complexity" evidence="2">
    <location>
        <begin position="1157"/>
        <end position="1169"/>
    </location>
</feature>
<dbReference type="AlphaFoldDB" id="A0AAD7EEN6"/>
<feature type="compositionally biased region" description="Acidic residues" evidence="2">
    <location>
        <begin position="765"/>
        <end position="774"/>
    </location>
</feature>
<dbReference type="CDD" id="cd11660">
    <property type="entry name" value="SANT_TRF"/>
    <property type="match status" value="1"/>
</dbReference>
<evidence type="ECO:0000313" key="6">
    <source>
        <dbReference type="Proteomes" id="UP001218218"/>
    </source>
</evidence>
<dbReference type="SMART" id="SM00717">
    <property type="entry name" value="SANT"/>
    <property type="match status" value="2"/>
</dbReference>
<dbReference type="Proteomes" id="UP001218218">
    <property type="component" value="Unassembled WGS sequence"/>
</dbReference>
<feature type="compositionally biased region" description="Low complexity" evidence="2">
    <location>
        <begin position="449"/>
        <end position="459"/>
    </location>
</feature>
<feature type="region of interest" description="Disordered" evidence="2">
    <location>
        <begin position="900"/>
        <end position="927"/>
    </location>
</feature>
<feature type="compositionally biased region" description="Acidic residues" evidence="2">
    <location>
        <begin position="114"/>
        <end position="125"/>
    </location>
</feature>
<comment type="caution">
    <text evidence="5">The sequence shown here is derived from an EMBL/GenBank/DDBJ whole genome shotgun (WGS) entry which is preliminary data.</text>
</comment>
<dbReference type="PANTHER" id="PTHR46734">
    <property type="entry name" value="TELOMERIC REPEAT-BINDING FACTOR 1 TERF1"/>
    <property type="match status" value="1"/>
</dbReference>
<accession>A0AAD7EEN6</accession>
<feature type="compositionally biased region" description="Low complexity" evidence="2">
    <location>
        <begin position="567"/>
        <end position="579"/>
    </location>
</feature>
<name>A0AAD7EEN6_9AGAR</name>
<organism evidence="5 6">
    <name type="scientific">Mycena albidolilacea</name>
    <dbReference type="NCBI Taxonomy" id="1033008"/>
    <lineage>
        <taxon>Eukaryota</taxon>
        <taxon>Fungi</taxon>
        <taxon>Dikarya</taxon>
        <taxon>Basidiomycota</taxon>
        <taxon>Agaricomycotina</taxon>
        <taxon>Agaricomycetes</taxon>
        <taxon>Agaricomycetidae</taxon>
        <taxon>Agaricales</taxon>
        <taxon>Marasmiineae</taxon>
        <taxon>Mycenaceae</taxon>
        <taxon>Mycena</taxon>
    </lineage>
</organism>
<evidence type="ECO:0000256" key="1">
    <source>
        <dbReference type="ARBA" id="ARBA00023242"/>
    </source>
</evidence>